<evidence type="ECO:0000256" key="3">
    <source>
        <dbReference type="ARBA" id="ARBA00022452"/>
    </source>
</evidence>
<evidence type="ECO:0000256" key="1">
    <source>
        <dbReference type="ARBA" id="ARBA00004571"/>
    </source>
</evidence>
<gene>
    <name evidence="13" type="ORF">ACFFK8_03975</name>
</gene>
<comment type="subcellular location">
    <subcellularLocation>
        <location evidence="1 9">Cell outer membrane</location>
        <topology evidence="1 9">Multi-pass membrane protein</topology>
    </subcellularLocation>
</comment>
<comment type="similarity">
    <text evidence="9 10">Belongs to the TonB-dependent receptor family.</text>
</comment>
<dbReference type="PANTHER" id="PTHR30069:SF28">
    <property type="entry name" value="TONB-DEPENDENT RECEPTOR YNCD-RELATED"/>
    <property type="match status" value="1"/>
</dbReference>
<accession>A0ABV5ZHZ5</accession>
<dbReference type="InterPro" id="IPR012910">
    <property type="entry name" value="Plug_dom"/>
</dbReference>
<dbReference type="InterPro" id="IPR000531">
    <property type="entry name" value="Beta-barrel_TonB"/>
</dbReference>
<keyword evidence="8 9" id="KW-0998">Cell outer membrane</keyword>
<keyword evidence="13" id="KW-0675">Receptor</keyword>
<evidence type="ECO:0000256" key="8">
    <source>
        <dbReference type="ARBA" id="ARBA00023237"/>
    </source>
</evidence>
<dbReference type="EMBL" id="JBHLZF010000001">
    <property type="protein sequence ID" value="MFB9896992.1"/>
    <property type="molecule type" value="Genomic_DNA"/>
</dbReference>
<keyword evidence="7 9" id="KW-0472">Membrane</keyword>
<dbReference type="InterPro" id="IPR039426">
    <property type="entry name" value="TonB-dep_rcpt-like"/>
</dbReference>
<keyword evidence="2 9" id="KW-0813">Transport</keyword>
<proteinExistence type="inferred from homology"/>
<keyword evidence="5" id="KW-0732">Signal</keyword>
<protein>
    <submittedName>
        <fullName evidence="13">TonB-dependent receptor domain-containing protein</fullName>
    </submittedName>
</protein>
<dbReference type="InterPro" id="IPR036942">
    <property type="entry name" value="Beta-barrel_TonB_sf"/>
</dbReference>
<keyword evidence="3 9" id="KW-1134">Transmembrane beta strand</keyword>
<dbReference type="PROSITE" id="PS52016">
    <property type="entry name" value="TONB_DEPENDENT_REC_3"/>
    <property type="match status" value="1"/>
</dbReference>
<sequence>MALSACPLLMPAALFAEGRSDAKTIQDTVAYKNPVNLNEVVVTGQGSAIQKRRLSSEVTTVSASQLAHMPGGRLDQQLQTLLPNVQFTITSGQPGTTSMIKARGLSSALVNSTPVIYVDGVRMDNLNTGTTLSNKFAETVLGGNVDGQAAASGSIADIPMENIDHIEYVPGGAATTLYGSDAGNGVIQIFTRKGGKGRFAGSAGVELGIDEATSQFYHFRRTKQLLNQTGYTQKYRLAFSGGTDRAGYSLGASMSRGTGIVIHNGNESKKYELRFGSHLRINRLLEYQNSFGLAAADFRRSRNGNDGNYTGLWFAEGSTAAYFAYTDADGRRRKFGADIDAADDQQWAQMRAFVDRAEALQNNKESVKRFQTSQQFTLTPLRNLTLKGLFGVDYRYNTDKNIETNAYLIHTQVKPAGTTDAGSIANYDRNYFGVTADLNGQYKLYRNALSNILTGGFQYFNTRDHQSLYVGKGVRDGAQVLTGAATQMADEWLSYLNNYGFYLQDNLGLANRYYLDLGLRVDYNTAFGDNVGWQAYPKVGLSYVLSDEPFLEPLTRHGWVRSAKVFANYGVAGTYPPAFAYQKTVSVASFQGRQAAAFGNYGNADLGPERKHAYELGLVASLLNDRLSVGFTWYYSLTKGALFSLPTLPSSGQASSYLANVGEIRNRGVELNLGVNFLRTRHWKGALRASLNTNDNCVLSTGGAVPFNIGGFSARTIETVVEQGKPVGILRGSKTTLNADGTVASTQYLQDLGTTLPTLYGNFSLNLSWQKLSLLVTGDYQTGSYVHSFDRQFRFARGVADPAIPDAALAGTTRAKGWLDFTNFFVEKADFLKIRTISLDYTITLHHGPVRSVDLGLHLYNPLAFTAASVDPEALLSGAHSQGAVATAGFNYSTFSAPRQYVLSAAINF</sequence>
<dbReference type="RefSeq" id="WP_005847145.1">
    <property type="nucleotide sequence ID" value="NZ_JADU01000036.1"/>
</dbReference>
<evidence type="ECO:0000256" key="6">
    <source>
        <dbReference type="ARBA" id="ARBA00023077"/>
    </source>
</evidence>
<keyword evidence="4 9" id="KW-0812">Transmembrane</keyword>
<evidence type="ECO:0000256" key="9">
    <source>
        <dbReference type="PROSITE-ProRule" id="PRU01360"/>
    </source>
</evidence>
<reference evidence="13 14" key="1">
    <citation type="submission" date="2024-09" db="EMBL/GenBank/DDBJ databases">
        <authorList>
            <person name="Sun Q."/>
            <person name="Mori K."/>
        </authorList>
    </citation>
    <scope>NUCLEOTIDE SEQUENCE [LARGE SCALE GENOMIC DNA]</scope>
    <source>
        <strain evidence="13 14">ATCC 51272</strain>
    </source>
</reference>
<dbReference type="PROSITE" id="PS01156">
    <property type="entry name" value="TONB_DEPENDENT_REC_2"/>
    <property type="match status" value="1"/>
</dbReference>
<feature type="domain" description="TonB-dependent receptor plug" evidence="12">
    <location>
        <begin position="51"/>
        <end position="186"/>
    </location>
</feature>
<evidence type="ECO:0000313" key="13">
    <source>
        <dbReference type="EMBL" id="MFB9896992.1"/>
    </source>
</evidence>
<dbReference type="InterPro" id="IPR010917">
    <property type="entry name" value="TonB_rcpt_CS"/>
</dbReference>
<keyword evidence="6 10" id="KW-0798">TonB box</keyword>
<evidence type="ECO:0000256" key="4">
    <source>
        <dbReference type="ARBA" id="ARBA00022692"/>
    </source>
</evidence>
<evidence type="ECO:0000256" key="10">
    <source>
        <dbReference type="RuleBase" id="RU003357"/>
    </source>
</evidence>
<dbReference type="Pfam" id="PF00593">
    <property type="entry name" value="TonB_dep_Rec_b-barrel"/>
    <property type="match status" value="1"/>
</dbReference>
<name>A0ABV5ZHZ5_9BACT</name>
<dbReference type="PANTHER" id="PTHR30069">
    <property type="entry name" value="TONB-DEPENDENT OUTER MEMBRANE RECEPTOR"/>
    <property type="match status" value="1"/>
</dbReference>
<evidence type="ECO:0000313" key="14">
    <source>
        <dbReference type="Proteomes" id="UP001589688"/>
    </source>
</evidence>
<dbReference type="Gene3D" id="2.170.130.10">
    <property type="entry name" value="TonB-dependent receptor, plug domain"/>
    <property type="match status" value="1"/>
</dbReference>
<dbReference type="SUPFAM" id="SSF56935">
    <property type="entry name" value="Porins"/>
    <property type="match status" value="1"/>
</dbReference>
<evidence type="ECO:0000259" key="11">
    <source>
        <dbReference type="Pfam" id="PF00593"/>
    </source>
</evidence>
<dbReference type="Pfam" id="PF07715">
    <property type="entry name" value="Plug"/>
    <property type="match status" value="1"/>
</dbReference>
<dbReference type="Proteomes" id="UP001589688">
    <property type="component" value="Unassembled WGS sequence"/>
</dbReference>
<dbReference type="InterPro" id="IPR037066">
    <property type="entry name" value="Plug_dom_sf"/>
</dbReference>
<organism evidence="13 14">
    <name type="scientific">Hallella seregens ATCC 51272</name>
    <dbReference type="NCBI Taxonomy" id="1336250"/>
    <lineage>
        <taxon>Bacteria</taxon>
        <taxon>Pseudomonadati</taxon>
        <taxon>Bacteroidota</taxon>
        <taxon>Bacteroidia</taxon>
        <taxon>Bacteroidales</taxon>
        <taxon>Prevotellaceae</taxon>
        <taxon>Hallella</taxon>
    </lineage>
</organism>
<dbReference type="Gene3D" id="2.40.170.20">
    <property type="entry name" value="TonB-dependent receptor, beta-barrel domain"/>
    <property type="match status" value="1"/>
</dbReference>
<evidence type="ECO:0000256" key="2">
    <source>
        <dbReference type="ARBA" id="ARBA00022448"/>
    </source>
</evidence>
<feature type="domain" description="TonB-dependent receptor-like beta-barrel" evidence="11">
    <location>
        <begin position="323"/>
        <end position="780"/>
    </location>
</feature>
<evidence type="ECO:0000259" key="12">
    <source>
        <dbReference type="Pfam" id="PF07715"/>
    </source>
</evidence>
<keyword evidence="14" id="KW-1185">Reference proteome</keyword>
<evidence type="ECO:0000256" key="7">
    <source>
        <dbReference type="ARBA" id="ARBA00023136"/>
    </source>
</evidence>
<evidence type="ECO:0000256" key="5">
    <source>
        <dbReference type="ARBA" id="ARBA00022729"/>
    </source>
</evidence>
<comment type="caution">
    <text evidence="13">The sequence shown here is derived from an EMBL/GenBank/DDBJ whole genome shotgun (WGS) entry which is preliminary data.</text>
</comment>